<dbReference type="InterPro" id="IPR036513">
    <property type="entry name" value="STAS_dom_sf"/>
</dbReference>
<feature type="domain" description="STAS" evidence="3">
    <location>
        <begin position="18"/>
        <end position="118"/>
    </location>
</feature>
<dbReference type="NCBIfam" id="TIGR00377">
    <property type="entry name" value="ant_ant_sig"/>
    <property type="match status" value="1"/>
</dbReference>
<evidence type="ECO:0000313" key="5">
    <source>
        <dbReference type="Proteomes" id="UP000019485"/>
    </source>
</evidence>
<sequence>MMEQGPEALEVTVLDAGDGKALIKIVGELDLARAEPLREVLTSAVAAHAVTVLEMSRCPFMDSTGLRALLAGAHRAGETGHALRLAAVRPEVARVIELTGTHTLLPAYPDTTAALETD</sequence>
<dbReference type="CDD" id="cd07043">
    <property type="entry name" value="STAS_anti-anti-sigma_factors"/>
    <property type="match status" value="1"/>
</dbReference>
<dbReference type="Pfam" id="PF13466">
    <property type="entry name" value="STAS_2"/>
    <property type="match status" value="1"/>
</dbReference>
<protein>
    <recommendedName>
        <fullName evidence="2">Anti-sigma factor antagonist</fullName>
    </recommendedName>
</protein>
<accession>W9DZV8</accession>
<dbReference type="GO" id="GO:0043856">
    <property type="term" value="F:anti-sigma factor antagonist activity"/>
    <property type="evidence" value="ECO:0007669"/>
    <property type="project" value="InterPro"/>
</dbReference>
<dbReference type="Gene3D" id="3.30.750.24">
    <property type="entry name" value="STAS domain"/>
    <property type="match status" value="1"/>
</dbReference>
<dbReference type="HOGENOM" id="CLU_115403_3_2_11"/>
<dbReference type="InterPro" id="IPR058548">
    <property type="entry name" value="MlaB-like_STAS"/>
</dbReference>
<evidence type="ECO:0000313" key="4">
    <source>
        <dbReference type="EMBL" id="ETA71135.1"/>
    </source>
</evidence>
<evidence type="ECO:0000256" key="2">
    <source>
        <dbReference type="RuleBase" id="RU003749"/>
    </source>
</evidence>
<evidence type="ECO:0000256" key="1">
    <source>
        <dbReference type="ARBA" id="ARBA00009013"/>
    </source>
</evidence>
<evidence type="ECO:0000259" key="3">
    <source>
        <dbReference type="PROSITE" id="PS50801"/>
    </source>
</evidence>
<dbReference type="PANTHER" id="PTHR33495:SF2">
    <property type="entry name" value="ANTI-SIGMA FACTOR ANTAGONIST TM_1081-RELATED"/>
    <property type="match status" value="1"/>
</dbReference>
<dbReference type="PROSITE" id="PS50801">
    <property type="entry name" value="STAS"/>
    <property type="match status" value="1"/>
</dbReference>
<dbReference type="SUPFAM" id="SSF52091">
    <property type="entry name" value="SpoIIaa-like"/>
    <property type="match status" value="1"/>
</dbReference>
<dbReference type="PANTHER" id="PTHR33495">
    <property type="entry name" value="ANTI-SIGMA FACTOR ANTAGONIST TM_1081-RELATED-RELATED"/>
    <property type="match status" value="1"/>
</dbReference>
<keyword evidence="5" id="KW-1185">Reference proteome</keyword>
<dbReference type="RefSeq" id="WP_169739780.1">
    <property type="nucleotide sequence ID" value="NZ_KI632511.1"/>
</dbReference>
<dbReference type="InterPro" id="IPR002645">
    <property type="entry name" value="STAS_dom"/>
</dbReference>
<comment type="similarity">
    <text evidence="1 2">Belongs to the anti-sigma-factor antagonist family.</text>
</comment>
<reference evidence="4 5" key="1">
    <citation type="submission" date="2013-08" db="EMBL/GenBank/DDBJ databases">
        <authorList>
            <consortium name="DOE Joint Genome Institute"/>
            <person name="Eisen J."/>
            <person name="Huntemann M."/>
            <person name="Han J."/>
            <person name="Chen A."/>
            <person name="Kyrpides N."/>
            <person name="Mavromatis K."/>
            <person name="Markowitz V."/>
            <person name="Palaniappan K."/>
            <person name="Ivanova N."/>
            <person name="Schaumberg A."/>
            <person name="Pati A."/>
            <person name="Liolios K."/>
            <person name="Nordberg H.P."/>
            <person name="Cantor M.N."/>
            <person name="Hua S.X."/>
            <person name="Woyke T."/>
        </authorList>
    </citation>
    <scope>NUCLEOTIDE SEQUENCE [LARGE SCALE GENOMIC DNA]</scope>
    <source>
        <strain evidence="4 5">DSM 44927</strain>
    </source>
</reference>
<name>W9DZV8_9ACTN</name>
<dbReference type="InterPro" id="IPR003658">
    <property type="entry name" value="Anti-sigma_ant"/>
</dbReference>
<dbReference type="Proteomes" id="UP000019485">
    <property type="component" value="Unassembled WGS sequence"/>
</dbReference>
<gene>
    <name evidence="4" type="ORF">ActroDRAFT_0161</name>
</gene>
<organism evidence="4 5">
    <name type="scientific">Actinospica robiniae DSM 44927</name>
    <dbReference type="NCBI Taxonomy" id="479430"/>
    <lineage>
        <taxon>Bacteria</taxon>
        <taxon>Bacillati</taxon>
        <taxon>Actinomycetota</taxon>
        <taxon>Actinomycetes</taxon>
        <taxon>Catenulisporales</taxon>
        <taxon>Actinospicaceae</taxon>
        <taxon>Actinospica</taxon>
    </lineage>
</organism>
<dbReference type="EMBL" id="AZAN01000001">
    <property type="protein sequence ID" value="ETA71135.1"/>
    <property type="molecule type" value="Genomic_DNA"/>
</dbReference>
<proteinExistence type="inferred from homology"/>
<comment type="caution">
    <text evidence="4">The sequence shown here is derived from an EMBL/GenBank/DDBJ whole genome shotgun (WGS) entry which is preliminary data.</text>
</comment>
<dbReference type="AlphaFoldDB" id="W9DZV8"/>